<dbReference type="Proteomes" id="UP000663879">
    <property type="component" value="Unassembled WGS sequence"/>
</dbReference>
<evidence type="ECO:0000313" key="1">
    <source>
        <dbReference type="EMBL" id="CAF1006244.1"/>
    </source>
</evidence>
<keyword evidence="2" id="KW-1185">Reference proteome</keyword>
<sequence length="159" mass="18298">MSDKNGLIKSISVRSSKELKPSPCFKHEIKLHDILDDGGKLIQQSESILVSPLMLVSKPDNSIRVTIDKNLNCILKIMLLCVVNDHLKNWNIFLQYSTYRYINSADVTTNYKPLDIVDGRKPKIKFDMVIENEFKLNDETNEMAETSQEGLVFTYWSKN</sequence>
<proteinExistence type="predicted"/>
<comment type="caution">
    <text evidence="1">The sequence shown here is derived from an EMBL/GenBank/DDBJ whole genome shotgun (WGS) entry which is preliminary data.</text>
</comment>
<dbReference type="InterPro" id="IPR036397">
    <property type="entry name" value="RNaseH_sf"/>
</dbReference>
<dbReference type="EMBL" id="CAJNOC010004008">
    <property type="protein sequence ID" value="CAF1006244.1"/>
    <property type="molecule type" value="Genomic_DNA"/>
</dbReference>
<gene>
    <name evidence="1" type="ORF">OXX778_LOCUS16664</name>
</gene>
<name>A0A814H8P9_9BILA</name>
<evidence type="ECO:0000313" key="2">
    <source>
        <dbReference type="Proteomes" id="UP000663879"/>
    </source>
</evidence>
<dbReference type="AlphaFoldDB" id="A0A814H8P9"/>
<accession>A0A814H8P9</accession>
<dbReference type="Gene3D" id="3.30.420.10">
    <property type="entry name" value="Ribonuclease H-like superfamily/Ribonuclease H"/>
    <property type="match status" value="1"/>
</dbReference>
<organism evidence="1 2">
    <name type="scientific">Brachionus calyciflorus</name>
    <dbReference type="NCBI Taxonomy" id="104777"/>
    <lineage>
        <taxon>Eukaryota</taxon>
        <taxon>Metazoa</taxon>
        <taxon>Spiralia</taxon>
        <taxon>Gnathifera</taxon>
        <taxon>Rotifera</taxon>
        <taxon>Eurotatoria</taxon>
        <taxon>Monogononta</taxon>
        <taxon>Pseudotrocha</taxon>
        <taxon>Ploima</taxon>
        <taxon>Brachionidae</taxon>
        <taxon>Brachionus</taxon>
    </lineage>
</organism>
<protein>
    <submittedName>
        <fullName evidence="1">Uncharacterized protein</fullName>
    </submittedName>
</protein>
<dbReference type="GO" id="GO:0003676">
    <property type="term" value="F:nucleic acid binding"/>
    <property type="evidence" value="ECO:0007669"/>
    <property type="project" value="InterPro"/>
</dbReference>
<dbReference type="OrthoDB" id="775972at2759"/>
<reference evidence="1" key="1">
    <citation type="submission" date="2021-02" db="EMBL/GenBank/DDBJ databases">
        <authorList>
            <person name="Nowell W R."/>
        </authorList>
    </citation>
    <scope>NUCLEOTIDE SEQUENCE</scope>
    <source>
        <strain evidence="1">Ploen Becks lab</strain>
    </source>
</reference>